<proteinExistence type="predicted"/>
<dbReference type="InterPro" id="IPR036761">
    <property type="entry name" value="TTHA0802/YceI-like_sf"/>
</dbReference>
<dbReference type="PANTHER" id="PTHR34406:SF1">
    <property type="entry name" value="PROTEIN YCEI"/>
    <property type="match status" value="1"/>
</dbReference>
<name>A0ABV5J2V3_9BACT</name>
<dbReference type="Pfam" id="PF04264">
    <property type="entry name" value="YceI"/>
    <property type="match status" value="1"/>
</dbReference>
<comment type="caution">
    <text evidence="2">The sequence shown here is derived from an EMBL/GenBank/DDBJ whole genome shotgun (WGS) entry which is preliminary data.</text>
</comment>
<keyword evidence="3" id="KW-1185">Reference proteome</keyword>
<evidence type="ECO:0000313" key="3">
    <source>
        <dbReference type="Proteomes" id="UP001589654"/>
    </source>
</evidence>
<organism evidence="2 3">
    <name type="scientific">Echinicola jeungdonensis</name>
    <dbReference type="NCBI Taxonomy" id="709343"/>
    <lineage>
        <taxon>Bacteria</taxon>
        <taxon>Pseudomonadati</taxon>
        <taxon>Bacteroidota</taxon>
        <taxon>Cytophagia</taxon>
        <taxon>Cytophagales</taxon>
        <taxon>Cyclobacteriaceae</taxon>
        <taxon>Echinicola</taxon>
    </lineage>
</organism>
<dbReference type="SMART" id="SM00867">
    <property type="entry name" value="YceI"/>
    <property type="match status" value="1"/>
</dbReference>
<accession>A0ABV5J2V3</accession>
<dbReference type="Gene3D" id="2.40.128.110">
    <property type="entry name" value="Lipid/polyisoprenoid-binding, YceI-like"/>
    <property type="match status" value="1"/>
</dbReference>
<dbReference type="SUPFAM" id="SSF101874">
    <property type="entry name" value="YceI-like"/>
    <property type="match status" value="1"/>
</dbReference>
<dbReference type="InterPro" id="IPR007372">
    <property type="entry name" value="Lipid/polyisoprenoid-bd_YceI"/>
</dbReference>
<reference evidence="2 3" key="1">
    <citation type="submission" date="2024-09" db="EMBL/GenBank/DDBJ databases">
        <authorList>
            <person name="Sun Q."/>
            <person name="Mori K."/>
        </authorList>
    </citation>
    <scope>NUCLEOTIDE SEQUENCE [LARGE SCALE GENOMIC DNA]</scope>
    <source>
        <strain evidence="2 3">CECT 7682</strain>
    </source>
</reference>
<protein>
    <submittedName>
        <fullName evidence="2">YceI family protein</fullName>
    </submittedName>
</protein>
<evidence type="ECO:0000259" key="1">
    <source>
        <dbReference type="SMART" id="SM00867"/>
    </source>
</evidence>
<dbReference type="Proteomes" id="UP001589654">
    <property type="component" value="Unassembled WGS sequence"/>
</dbReference>
<gene>
    <name evidence="2" type="ORF">ACFFUR_00795</name>
</gene>
<sequence length="178" mass="20244">MKLLMLIFLVWSWCLPLLGQTYKSTDSKVTFFSDAPLEDIKATNKDATGLFDSKSGELAFVVPIKGFEFRKSLMQQHFNERFMESDKYPRGTFQGQLSNYDMESSGTQKAVAKGKMTIHGITRDFQVTGDFTVSGNKIEMEAVFPIKVADYDVEIPKVLFYNISEEVEVTVNFKFNAQ</sequence>
<evidence type="ECO:0000313" key="2">
    <source>
        <dbReference type="EMBL" id="MFB9210329.1"/>
    </source>
</evidence>
<dbReference type="EMBL" id="JBHMEW010000007">
    <property type="protein sequence ID" value="MFB9210329.1"/>
    <property type="molecule type" value="Genomic_DNA"/>
</dbReference>
<dbReference type="RefSeq" id="WP_290246194.1">
    <property type="nucleotide sequence ID" value="NZ_JAUFQT010000001.1"/>
</dbReference>
<feature type="domain" description="Lipid/polyisoprenoid-binding YceI-like" evidence="1">
    <location>
        <begin position="21"/>
        <end position="176"/>
    </location>
</feature>
<dbReference type="PANTHER" id="PTHR34406">
    <property type="entry name" value="PROTEIN YCEI"/>
    <property type="match status" value="1"/>
</dbReference>